<keyword evidence="9 19" id="KW-0456">Lyase</keyword>
<keyword evidence="6" id="KW-0460">Magnesium</keyword>
<dbReference type="InterPro" id="IPR012001">
    <property type="entry name" value="Thiamin_PyroP_enz_TPP-bd_dom"/>
</dbReference>
<comment type="function">
    <text evidence="13">Catalyzes a carbon-carbon cleavage reaction; cleaves a 2-hydroxy-3-methylacyl-CoA into formyl-CoA and a 2-methyl-branched fatty aldehyde.</text>
</comment>
<keyword evidence="5" id="KW-0479">Metal-binding</keyword>
<dbReference type="STRING" id="101091.A0A1C7NFE5"/>
<accession>A0A1C7NFE5</accession>
<evidence type="ECO:0000256" key="11">
    <source>
        <dbReference type="ARBA" id="ARBA00044454"/>
    </source>
</evidence>
<dbReference type="Gene3D" id="3.40.50.1220">
    <property type="entry name" value="TPP-binding domain"/>
    <property type="match status" value="1"/>
</dbReference>
<dbReference type="InterPro" id="IPR011766">
    <property type="entry name" value="TPP_enzyme_TPP-bd"/>
</dbReference>
<comment type="cofactor">
    <cofactor evidence="2">
        <name>thiamine diphosphate</name>
        <dbReference type="ChEBI" id="CHEBI:58937"/>
    </cofactor>
</comment>
<dbReference type="Pfam" id="PF00205">
    <property type="entry name" value="TPP_enzyme_M"/>
    <property type="match status" value="1"/>
</dbReference>
<dbReference type="OrthoDB" id="10006023at2759"/>
<dbReference type="AlphaFoldDB" id="A0A1C7NFE5"/>
<proteinExistence type="inferred from homology"/>
<evidence type="ECO:0000256" key="3">
    <source>
        <dbReference type="ARBA" id="ARBA00004275"/>
    </source>
</evidence>
<dbReference type="SUPFAM" id="SSF52467">
    <property type="entry name" value="DHS-like NAD/FAD-binding domain"/>
    <property type="match status" value="1"/>
</dbReference>
<sequence>MSKKVICSGADVIAQSLKVQGVQVVFGIVGIPVVEIAEACIAAGIQFIGFRNEQSAAYAASIYGYLSGRPGVCLSVGGPGVVHALAGLLNSKINCFPMVLLSGSSETDQVERGAFQELDQVEACRAYCKYSARPTSLEQVPFVIEKAFRSAWYGRPGAAYVDLPADFIQYAVTNQQVLDQVQLPAAPAPPKSMADSADVQKAVDLLRQAKRPLIVIGKGAAYARAEKQIRGLVEKTKIPFLPTPMGKGVISDDHPLCVSAARSKALKEADVVLLIGARLNWILHYGQQPRWSKQVRFIQMDIAPEEHGNNRNDTLPLLGDIQLITEQLTHHLPQQLAIQSDYTSGLINKVKQNAAKIKEAGQKGSDEAVLNYQTAFTVIKQLLPQQDVVYVSEGANTMDIGRSFFDVTEPRHRLDAGTGATMGVGMGYAIAAQAYYQQNHKRVVSIVGDSAFGFSAMELETAVRSNLPLLIIVINNNGIYHGLEDQDYIDSQKQGTLPATALSPETRYDLISEACGGKGWLVKNRVELAKSLEEALNCKDKTCVINCMIAPGGRTKLSFAWMQKAEKAKL</sequence>
<feature type="domain" description="Thiamine pyrophosphate enzyme N-terminal TPP-binding" evidence="18">
    <location>
        <begin position="9"/>
        <end position="122"/>
    </location>
</feature>
<dbReference type="SUPFAM" id="SSF52518">
    <property type="entry name" value="Thiamin diphosphate-binding fold (THDP-binding)"/>
    <property type="match status" value="2"/>
</dbReference>
<evidence type="ECO:0000256" key="14">
    <source>
        <dbReference type="ARBA" id="ARBA00070390"/>
    </source>
</evidence>
<evidence type="ECO:0000256" key="13">
    <source>
        <dbReference type="ARBA" id="ARBA00059692"/>
    </source>
</evidence>
<dbReference type="Gene3D" id="3.40.50.970">
    <property type="match status" value="2"/>
</dbReference>
<evidence type="ECO:0000256" key="6">
    <source>
        <dbReference type="ARBA" id="ARBA00022842"/>
    </source>
</evidence>
<dbReference type="InParanoid" id="A0A1C7NFE5"/>
<dbReference type="CDD" id="cd07035">
    <property type="entry name" value="TPP_PYR_POX_like"/>
    <property type="match status" value="1"/>
</dbReference>
<dbReference type="InterPro" id="IPR029061">
    <property type="entry name" value="THDP-binding"/>
</dbReference>
<evidence type="ECO:0000313" key="20">
    <source>
        <dbReference type="Proteomes" id="UP000093000"/>
    </source>
</evidence>
<comment type="cofactor">
    <cofactor evidence="1">
        <name>Mg(2+)</name>
        <dbReference type="ChEBI" id="CHEBI:18420"/>
    </cofactor>
</comment>
<keyword evidence="20" id="KW-1185">Reference proteome</keyword>
<evidence type="ECO:0000256" key="12">
    <source>
        <dbReference type="ARBA" id="ARBA00044518"/>
    </source>
</evidence>
<keyword evidence="7 15" id="KW-0786">Thiamine pyrophosphate</keyword>
<evidence type="ECO:0000259" key="17">
    <source>
        <dbReference type="Pfam" id="PF02775"/>
    </source>
</evidence>
<dbReference type="Proteomes" id="UP000093000">
    <property type="component" value="Unassembled WGS sequence"/>
</dbReference>
<evidence type="ECO:0000256" key="10">
    <source>
        <dbReference type="ARBA" id="ARBA00044451"/>
    </source>
</evidence>
<dbReference type="PANTHER" id="PTHR43710:SF2">
    <property type="entry name" value="2-HYDROXYACYL-COA LYASE 1"/>
    <property type="match status" value="1"/>
</dbReference>
<dbReference type="Pfam" id="PF02775">
    <property type="entry name" value="TPP_enzyme_C"/>
    <property type="match status" value="1"/>
</dbReference>
<dbReference type="NCBIfam" id="NF006721">
    <property type="entry name" value="PRK09259.1"/>
    <property type="match status" value="1"/>
</dbReference>
<dbReference type="GO" id="GO:0005777">
    <property type="term" value="C:peroxisome"/>
    <property type="evidence" value="ECO:0007669"/>
    <property type="project" value="UniProtKB-SubCell"/>
</dbReference>
<name>A0A1C7NFE5_9FUNG</name>
<comment type="similarity">
    <text evidence="4 15">Belongs to the TPP enzyme family.</text>
</comment>
<evidence type="ECO:0000313" key="19">
    <source>
        <dbReference type="EMBL" id="OBZ86064.1"/>
    </source>
</evidence>
<keyword evidence="8" id="KW-0576">Peroxisome</keyword>
<comment type="caution">
    <text evidence="19">The sequence shown here is derived from an EMBL/GenBank/DDBJ whole genome shotgun (WGS) entry which is preliminary data.</text>
</comment>
<evidence type="ECO:0000256" key="5">
    <source>
        <dbReference type="ARBA" id="ARBA00022723"/>
    </source>
</evidence>
<dbReference type="GO" id="GO:0000287">
    <property type="term" value="F:magnesium ion binding"/>
    <property type="evidence" value="ECO:0007669"/>
    <property type="project" value="InterPro"/>
</dbReference>
<dbReference type="PANTHER" id="PTHR43710">
    <property type="entry name" value="2-HYDROXYACYL-COA LYASE"/>
    <property type="match status" value="1"/>
</dbReference>
<feature type="domain" description="Thiamine pyrophosphate enzyme central" evidence="16">
    <location>
        <begin position="199"/>
        <end position="328"/>
    </location>
</feature>
<gene>
    <name evidence="19" type="primary">HACL1</name>
    <name evidence="19" type="ORF">A0J61_05888</name>
</gene>
<dbReference type="FunCoup" id="A0A1C7NFE5">
    <property type="interactions" value="232"/>
</dbReference>
<comment type="subcellular location">
    <subcellularLocation>
        <location evidence="3">Peroxisome</location>
    </subcellularLocation>
</comment>
<evidence type="ECO:0000256" key="7">
    <source>
        <dbReference type="ARBA" id="ARBA00023052"/>
    </source>
</evidence>
<comment type="catalytic activity">
    <reaction evidence="11">
        <text>an (R)-2-hydroxy-long-chain-fatty acyl-CoA = a long-chain fatty aldehyde + formyl-CoA</text>
        <dbReference type="Rhea" id="RHEA:67444"/>
        <dbReference type="ChEBI" id="CHEBI:17176"/>
        <dbReference type="ChEBI" id="CHEBI:57376"/>
        <dbReference type="ChEBI" id="CHEBI:170012"/>
        <dbReference type="EC" id="4.1.2.63"/>
    </reaction>
    <physiologicalReaction direction="left-to-right" evidence="11">
        <dbReference type="Rhea" id="RHEA:67445"/>
    </physiologicalReaction>
</comment>
<evidence type="ECO:0000256" key="4">
    <source>
        <dbReference type="ARBA" id="ARBA00007812"/>
    </source>
</evidence>
<feature type="domain" description="Thiamine pyrophosphate enzyme TPP-binding" evidence="17">
    <location>
        <begin position="397"/>
        <end position="546"/>
    </location>
</feature>
<dbReference type="EC" id="4.1.2.63" evidence="12"/>
<evidence type="ECO:0000256" key="1">
    <source>
        <dbReference type="ARBA" id="ARBA00001946"/>
    </source>
</evidence>
<dbReference type="InterPro" id="IPR029035">
    <property type="entry name" value="DHS-like_NAD/FAD-binding_dom"/>
</dbReference>
<evidence type="ECO:0000256" key="9">
    <source>
        <dbReference type="ARBA" id="ARBA00023239"/>
    </source>
</evidence>
<dbReference type="FunFam" id="3.40.50.1220:FF:000006">
    <property type="entry name" value="2-hydroxyacyl-CoA lyase 1"/>
    <property type="match status" value="1"/>
</dbReference>
<dbReference type="GO" id="GO:0030976">
    <property type="term" value="F:thiamine pyrophosphate binding"/>
    <property type="evidence" value="ECO:0007669"/>
    <property type="project" value="InterPro"/>
</dbReference>
<dbReference type="InterPro" id="IPR012000">
    <property type="entry name" value="Thiamin_PyroP_enz_cen_dom"/>
</dbReference>
<organism evidence="19 20">
    <name type="scientific">Choanephora cucurbitarum</name>
    <dbReference type="NCBI Taxonomy" id="101091"/>
    <lineage>
        <taxon>Eukaryota</taxon>
        <taxon>Fungi</taxon>
        <taxon>Fungi incertae sedis</taxon>
        <taxon>Mucoromycota</taxon>
        <taxon>Mucoromycotina</taxon>
        <taxon>Mucoromycetes</taxon>
        <taxon>Mucorales</taxon>
        <taxon>Mucorineae</taxon>
        <taxon>Choanephoraceae</taxon>
        <taxon>Choanephoroideae</taxon>
        <taxon>Choanephora</taxon>
    </lineage>
</organism>
<dbReference type="EMBL" id="LUGH01000332">
    <property type="protein sequence ID" value="OBZ86064.1"/>
    <property type="molecule type" value="Genomic_DNA"/>
</dbReference>
<evidence type="ECO:0000259" key="16">
    <source>
        <dbReference type="Pfam" id="PF00205"/>
    </source>
</evidence>
<dbReference type="Pfam" id="PF02776">
    <property type="entry name" value="TPP_enzyme_N"/>
    <property type="match status" value="1"/>
</dbReference>
<dbReference type="FunFam" id="3.40.50.970:FF:000054">
    <property type="entry name" value="Putative 2-hydroxyphytanoyl-CoA lyase"/>
    <property type="match status" value="1"/>
</dbReference>
<evidence type="ECO:0000256" key="2">
    <source>
        <dbReference type="ARBA" id="ARBA00001964"/>
    </source>
</evidence>
<protein>
    <recommendedName>
        <fullName evidence="14">2-hydroxyacyl-CoA lyase</fullName>
        <ecNumber evidence="12">4.1.2.63</ecNumber>
    </recommendedName>
</protein>
<evidence type="ECO:0000259" key="18">
    <source>
        <dbReference type="Pfam" id="PF02776"/>
    </source>
</evidence>
<dbReference type="GO" id="GO:0106359">
    <property type="term" value="F:2-hydroxyacyl-CoA lyase activity"/>
    <property type="evidence" value="ECO:0007669"/>
    <property type="project" value="UniProtKB-EC"/>
</dbReference>
<reference evidence="19 20" key="1">
    <citation type="submission" date="2016-03" db="EMBL/GenBank/DDBJ databases">
        <title>Choanephora cucurbitarum.</title>
        <authorList>
            <person name="Min B."/>
            <person name="Park H."/>
            <person name="Park J.-H."/>
            <person name="Shin H.-D."/>
            <person name="Choi I.-G."/>
        </authorList>
    </citation>
    <scope>NUCLEOTIDE SEQUENCE [LARGE SCALE GENOMIC DNA]</scope>
    <source>
        <strain evidence="19 20">KUS-F28377</strain>
    </source>
</reference>
<evidence type="ECO:0000256" key="8">
    <source>
        <dbReference type="ARBA" id="ARBA00023140"/>
    </source>
</evidence>
<dbReference type="CDD" id="cd02004">
    <property type="entry name" value="TPP_BZL_OCoD_HPCL"/>
    <property type="match status" value="1"/>
</dbReference>
<dbReference type="InterPro" id="IPR045025">
    <property type="entry name" value="HACL1-like"/>
</dbReference>
<comment type="catalytic activity">
    <reaction evidence="10">
        <text>a 2-hydroxy-3-methyl fatty acyl-CoA = a 2-methyl-branched fatty aldehyde + formyl-CoA</text>
        <dbReference type="Rhea" id="RHEA:25375"/>
        <dbReference type="ChEBI" id="CHEBI:49188"/>
        <dbReference type="ChEBI" id="CHEBI:57376"/>
        <dbReference type="ChEBI" id="CHEBI:58783"/>
        <dbReference type="EC" id="4.1.2.63"/>
    </reaction>
    <physiologicalReaction direction="left-to-right" evidence="10">
        <dbReference type="Rhea" id="RHEA:25376"/>
    </physiologicalReaction>
</comment>
<evidence type="ECO:0000256" key="15">
    <source>
        <dbReference type="RuleBase" id="RU362132"/>
    </source>
</evidence>
<dbReference type="GO" id="GO:0001561">
    <property type="term" value="P:fatty acid alpha-oxidation"/>
    <property type="evidence" value="ECO:0007669"/>
    <property type="project" value="TreeGrafter"/>
</dbReference>